<evidence type="ECO:0000256" key="1">
    <source>
        <dbReference type="ARBA" id="ARBA00043985"/>
    </source>
</evidence>
<accession>A0A3B0WUB9</accession>
<comment type="similarity">
    <text evidence="1">Belongs to the PspA/Vipp/IM30 family.</text>
</comment>
<dbReference type="InterPro" id="IPR007157">
    <property type="entry name" value="PspA_VIPP1"/>
</dbReference>
<dbReference type="AlphaFoldDB" id="A0A3B0WUB9"/>
<evidence type="ECO:0000256" key="2">
    <source>
        <dbReference type="SAM" id="MobiDB-lite"/>
    </source>
</evidence>
<gene>
    <name evidence="3" type="ORF">MNBD_GAMMA07-199</name>
</gene>
<evidence type="ECO:0000313" key="3">
    <source>
        <dbReference type="EMBL" id="VAW56013.1"/>
    </source>
</evidence>
<proteinExistence type="inferred from homology"/>
<reference evidence="3" key="1">
    <citation type="submission" date="2018-06" db="EMBL/GenBank/DDBJ databases">
        <authorList>
            <person name="Zhirakovskaya E."/>
        </authorList>
    </citation>
    <scope>NUCLEOTIDE SEQUENCE</scope>
</reference>
<feature type="region of interest" description="Disordered" evidence="2">
    <location>
        <begin position="176"/>
        <end position="201"/>
    </location>
</feature>
<dbReference type="PANTHER" id="PTHR31088:SF9">
    <property type="entry name" value="PHAGE SHOCK PROTEIN A"/>
    <property type="match status" value="1"/>
</dbReference>
<evidence type="ECO:0008006" key="4">
    <source>
        <dbReference type="Google" id="ProtNLM"/>
    </source>
</evidence>
<protein>
    <recommendedName>
        <fullName evidence="4">PspA/IM30 family protein</fullName>
    </recommendedName>
</protein>
<sequence>MSIFKKLITAVRGGATEVGEAIVDTQSIRILEQEVRDSKKALNDAKTNLTSIMAEKMGVDRKVKDLTAKISEHEGYVMQALDKGDDALAEDIAVKIADFEHELTIQQGICDGYGTKVTTLKKMIRQTERNVQAMDREISVVKTTEKVQKANELASAKFSGSNSALNSATSSLERIKARQQKREDQSAAAMELESDENGGDLQARLKNAGIVDAGSSGSSVLERLKKRKENG</sequence>
<organism evidence="3">
    <name type="scientific">hydrothermal vent metagenome</name>
    <dbReference type="NCBI Taxonomy" id="652676"/>
    <lineage>
        <taxon>unclassified sequences</taxon>
        <taxon>metagenomes</taxon>
        <taxon>ecological metagenomes</taxon>
    </lineage>
</organism>
<dbReference type="Pfam" id="PF04012">
    <property type="entry name" value="PspA_IM30"/>
    <property type="match status" value="1"/>
</dbReference>
<feature type="compositionally biased region" description="Basic and acidic residues" evidence="2">
    <location>
        <begin position="176"/>
        <end position="185"/>
    </location>
</feature>
<feature type="region of interest" description="Disordered" evidence="2">
    <location>
        <begin position="212"/>
        <end position="231"/>
    </location>
</feature>
<dbReference type="PANTHER" id="PTHR31088">
    <property type="entry name" value="MEMBRANE-ASSOCIATED PROTEIN VIPP1, CHLOROPLASTIC"/>
    <property type="match status" value="1"/>
</dbReference>
<name>A0A3B0WUB9_9ZZZZ</name>
<dbReference type="EMBL" id="UOFF01000158">
    <property type="protein sequence ID" value="VAW56013.1"/>
    <property type="molecule type" value="Genomic_DNA"/>
</dbReference>